<keyword evidence="3" id="KW-1185">Reference proteome</keyword>
<evidence type="ECO:0000313" key="1">
    <source>
        <dbReference type="EMBL" id="GBN51873.1"/>
    </source>
</evidence>
<organism evidence="2 3">
    <name type="scientific">Araneus ventricosus</name>
    <name type="common">Orbweaver spider</name>
    <name type="synonym">Epeira ventricosa</name>
    <dbReference type="NCBI Taxonomy" id="182803"/>
    <lineage>
        <taxon>Eukaryota</taxon>
        <taxon>Metazoa</taxon>
        <taxon>Ecdysozoa</taxon>
        <taxon>Arthropoda</taxon>
        <taxon>Chelicerata</taxon>
        <taxon>Arachnida</taxon>
        <taxon>Araneae</taxon>
        <taxon>Araneomorphae</taxon>
        <taxon>Entelegynae</taxon>
        <taxon>Araneoidea</taxon>
        <taxon>Araneidae</taxon>
        <taxon>Araneus</taxon>
    </lineage>
</organism>
<gene>
    <name evidence="1" type="ORF">AVEN_120157_1</name>
    <name evidence="2" type="ORF">AVEN_417_1</name>
</gene>
<reference evidence="2 3" key="1">
    <citation type="journal article" date="2019" name="Sci. Rep.">
        <title>Orb-weaving spider Araneus ventricosus genome elucidates the spidroin gene catalogue.</title>
        <authorList>
            <person name="Kono N."/>
            <person name="Nakamura H."/>
            <person name="Ohtoshi R."/>
            <person name="Moran D.A.P."/>
            <person name="Shinohara A."/>
            <person name="Yoshida Y."/>
            <person name="Fujiwara M."/>
            <person name="Mori M."/>
            <person name="Tomita M."/>
            <person name="Arakawa K."/>
        </authorList>
    </citation>
    <scope>NUCLEOTIDE SEQUENCE [LARGE SCALE GENOMIC DNA]</scope>
</reference>
<accession>A0A4Y2PPU0</accession>
<dbReference type="AlphaFoldDB" id="A0A4Y2PPU0"/>
<proteinExistence type="predicted"/>
<evidence type="ECO:0000313" key="2">
    <source>
        <dbReference type="EMBL" id="GBN53201.1"/>
    </source>
</evidence>
<protein>
    <submittedName>
        <fullName evidence="2">Uncharacterized protein</fullName>
    </submittedName>
</protein>
<dbReference type="EMBL" id="BGPR01011555">
    <property type="protein sequence ID" value="GBN51873.1"/>
    <property type="molecule type" value="Genomic_DNA"/>
</dbReference>
<comment type="caution">
    <text evidence="2">The sequence shown here is derived from an EMBL/GenBank/DDBJ whole genome shotgun (WGS) entry which is preliminary data.</text>
</comment>
<dbReference type="EMBL" id="BGPR01011835">
    <property type="protein sequence ID" value="GBN53201.1"/>
    <property type="molecule type" value="Genomic_DNA"/>
</dbReference>
<evidence type="ECO:0000313" key="3">
    <source>
        <dbReference type="Proteomes" id="UP000499080"/>
    </source>
</evidence>
<dbReference type="OrthoDB" id="6428717at2759"/>
<name>A0A4Y2PPU0_ARAVE</name>
<sequence length="106" mass="12325">MEYCVKVRQYDVTRSRTDILVLITLTTREDNQHRPEIVAHLNEHILANRRVIVDEIANELDISHESAHKMIVEHLGFVKVCDNPTMDVGLWTGILQRRHRKTCATP</sequence>
<dbReference type="Proteomes" id="UP000499080">
    <property type="component" value="Unassembled WGS sequence"/>
</dbReference>